<feature type="non-terminal residue" evidence="2">
    <location>
        <position position="230"/>
    </location>
</feature>
<name>A0A8J9V2Q3_9NEOP</name>
<dbReference type="Proteomes" id="UP000838878">
    <property type="component" value="Chromosome 8"/>
</dbReference>
<organism evidence="2 3">
    <name type="scientific">Brenthis ino</name>
    <name type="common">lesser marbled fritillary</name>
    <dbReference type="NCBI Taxonomy" id="405034"/>
    <lineage>
        <taxon>Eukaryota</taxon>
        <taxon>Metazoa</taxon>
        <taxon>Ecdysozoa</taxon>
        <taxon>Arthropoda</taxon>
        <taxon>Hexapoda</taxon>
        <taxon>Insecta</taxon>
        <taxon>Pterygota</taxon>
        <taxon>Neoptera</taxon>
        <taxon>Endopterygota</taxon>
        <taxon>Lepidoptera</taxon>
        <taxon>Glossata</taxon>
        <taxon>Ditrysia</taxon>
        <taxon>Papilionoidea</taxon>
        <taxon>Nymphalidae</taxon>
        <taxon>Heliconiinae</taxon>
        <taxon>Argynnini</taxon>
        <taxon>Brenthis</taxon>
    </lineage>
</organism>
<evidence type="ECO:0000313" key="3">
    <source>
        <dbReference type="Proteomes" id="UP000838878"/>
    </source>
</evidence>
<accession>A0A8J9V2Q3</accession>
<evidence type="ECO:0000313" key="2">
    <source>
        <dbReference type="EMBL" id="CAH0730267.1"/>
    </source>
</evidence>
<gene>
    <name evidence="2" type="ORF">BINO364_LOCUS15264</name>
</gene>
<protein>
    <submittedName>
        <fullName evidence="2">Uncharacterized protein</fullName>
    </submittedName>
</protein>
<proteinExistence type="predicted"/>
<dbReference type="OrthoDB" id="6626714at2759"/>
<dbReference type="EMBL" id="OV170228">
    <property type="protein sequence ID" value="CAH0730267.1"/>
    <property type="molecule type" value="Genomic_DNA"/>
</dbReference>
<feature type="region of interest" description="Disordered" evidence="1">
    <location>
        <begin position="154"/>
        <end position="181"/>
    </location>
</feature>
<keyword evidence="3" id="KW-1185">Reference proteome</keyword>
<dbReference type="AlphaFoldDB" id="A0A8J9V2Q3"/>
<feature type="compositionally biased region" description="Low complexity" evidence="1">
    <location>
        <begin position="154"/>
        <end position="166"/>
    </location>
</feature>
<evidence type="ECO:0000256" key="1">
    <source>
        <dbReference type="SAM" id="MobiDB-lite"/>
    </source>
</evidence>
<sequence>MSSRQGLRSECSQRGEWLLGKCVTQFRCSQLPTKRSVLSYFLYYHYEHQETVNETLNRTSKTVLNIWNNYNVIKEYHVKEKVNQLFTFWKSLKKNRQRLSETQQQNENKFSKSLDSLFDITLKCSLFYDEAHNSAVSTSTAVSLKDDELNKPLSQNQNLSLSSTSSHELYASPPRKKPKYKISPMLSSMLDRTKTSNQNGLLLMSAFSATLDRKVSDVTVQINPMDPTFA</sequence>
<reference evidence="2" key="1">
    <citation type="submission" date="2021-12" db="EMBL/GenBank/DDBJ databases">
        <authorList>
            <person name="Martin H S."/>
        </authorList>
    </citation>
    <scope>NUCLEOTIDE SEQUENCE</scope>
</reference>